<protein>
    <recommendedName>
        <fullName evidence="2">DUF4350 domain-containing protein</fullName>
    </recommendedName>
</protein>
<dbReference type="OrthoDB" id="2935725at2"/>
<accession>A0A165IUJ4</accession>
<feature type="transmembrane region" description="Helical" evidence="1">
    <location>
        <begin position="236"/>
        <end position="254"/>
    </location>
</feature>
<keyword evidence="1" id="KW-0472">Membrane</keyword>
<dbReference type="Pfam" id="PF14258">
    <property type="entry name" value="DUF4350"/>
    <property type="match status" value="1"/>
</dbReference>
<evidence type="ECO:0000259" key="2">
    <source>
        <dbReference type="Pfam" id="PF14258"/>
    </source>
</evidence>
<evidence type="ECO:0000313" key="4">
    <source>
        <dbReference type="Proteomes" id="UP000076510"/>
    </source>
</evidence>
<dbReference type="AlphaFoldDB" id="A0A165IUJ4"/>
<dbReference type="InterPro" id="IPR025646">
    <property type="entry name" value="DUF4350"/>
</dbReference>
<dbReference type="Proteomes" id="UP000076510">
    <property type="component" value="Unassembled WGS sequence"/>
</dbReference>
<reference evidence="4" key="1">
    <citation type="submission" date="2016-01" db="EMBL/GenBank/DDBJ databases">
        <title>Whole genome sequencing of Bhargavaea cecembensis T14.</title>
        <authorList>
            <person name="Hong K.W."/>
        </authorList>
    </citation>
    <scope>NUCLEOTIDE SEQUENCE [LARGE SCALE GENOMIC DNA]</scope>
    <source>
        <strain evidence="4">M19</strain>
    </source>
</reference>
<feature type="domain" description="DUF4350" evidence="2">
    <location>
        <begin position="40"/>
        <end position="203"/>
    </location>
</feature>
<dbReference type="RefSeq" id="WP_063191761.1">
    <property type="nucleotide sequence ID" value="NZ_JBLGCT010000001.1"/>
</dbReference>
<dbReference type="EMBL" id="LQQY01000043">
    <property type="protein sequence ID" value="KZE44372.1"/>
    <property type="molecule type" value="Genomic_DNA"/>
</dbReference>
<gene>
    <name evidence="3" type="ORF">AV649_07005</name>
</gene>
<keyword evidence="1" id="KW-0812">Transmembrane</keyword>
<evidence type="ECO:0000256" key="1">
    <source>
        <dbReference type="SAM" id="Phobius"/>
    </source>
</evidence>
<keyword evidence="1" id="KW-1133">Transmembrane helix</keyword>
<name>A0A165IUJ4_9BACI</name>
<proteinExistence type="predicted"/>
<comment type="caution">
    <text evidence="3">The sequence shown here is derived from an EMBL/GenBank/DDBJ whole genome shotgun (WGS) entry which is preliminary data.</text>
</comment>
<sequence>MKRLSNLKGWIGFAVAIALFLTAGVLLSGDKPKDYKPFLSESPSPTGTKALYTYLRQEAPEVSRWELPSDGLPDGSDQLLIMIEPFSVPTQEEIRGYEDFMGRGNTILLIKEDPDGLFGIETDYTDMFTTNVSLGQRLFRTGELSNVRIIPEDDKVILSDREGAIATKREFGTGQLIVSTNPQWFINNNILKQEHLPVFLSLLKEADADDKEVILFDEYYHYGTSGLRDVLVYPQWMLIFLLQLIILTILWLWLKGKRFGAIETVREETVRFSDERIRALGSWYIRRKLYKESLHIQADFVRQSLQDRWGIPTSKEWPDIQDSLKRRVKLLPDKKIMAITEGLPVVLQKTRLDQVEYVKWSQAIEELRKEVEDL</sequence>
<organism evidence="3 4">
    <name type="scientific">Rossellomorea marisflavi</name>
    <dbReference type="NCBI Taxonomy" id="189381"/>
    <lineage>
        <taxon>Bacteria</taxon>
        <taxon>Bacillati</taxon>
        <taxon>Bacillota</taxon>
        <taxon>Bacilli</taxon>
        <taxon>Bacillales</taxon>
        <taxon>Bacillaceae</taxon>
        <taxon>Rossellomorea</taxon>
    </lineage>
</organism>
<evidence type="ECO:0000313" key="3">
    <source>
        <dbReference type="EMBL" id="KZE44372.1"/>
    </source>
</evidence>